<keyword evidence="1" id="KW-1133">Transmembrane helix</keyword>
<keyword evidence="1" id="KW-0472">Membrane</keyword>
<keyword evidence="4" id="KW-1185">Reference proteome</keyword>
<dbReference type="Proteomes" id="UP000480151">
    <property type="component" value="Unassembled WGS sequence"/>
</dbReference>
<dbReference type="PANTHER" id="PTHR35342">
    <property type="entry name" value="TRICARBOXYLIC TRANSPORT PROTEIN"/>
    <property type="match status" value="1"/>
</dbReference>
<evidence type="ECO:0000313" key="3">
    <source>
        <dbReference type="EMBL" id="NGM85307.1"/>
    </source>
</evidence>
<dbReference type="Pfam" id="PF01970">
    <property type="entry name" value="TctA"/>
    <property type="match status" value="1"/>
</dbReference>
<name>A0A6M1PNL9_9BACL</name>
<evidence type="ECO:0000256" key="1">
    <source>
        <dbReference type="SAM" id="Phobius"/>
    </source>
</evidence>
<protein>
    <submittedName>
        <fullName evidence="3">Tat pathway signal protein</fullName>
    </submittedName>
</protein>
<dbReference type="PANTHER" id="PTHR35342:SF5">
    <property type="entry name" value="TRICARBOXYLIC TRANSPORT PROTEIN"/>
    <property type="match status" value="1"/>
</dbReference>
<organism evidence="3 4">
    <name type="scientific">Paenibacillus apii</name>
    <dbReference type="NCBI Taxonomy" id="1850370"/>
    <lineage>
        <taxon>Bacteria</taxon>
        <taxon>Bacillati</taxon>
        <taxon>Bacillota</taxon>
        <taxon>Bacilli</taxon>
        <taxon>Bacillales</taxon>
        <taxon>Paenibacillaceae</taxon>
        <taxon>Paenibacillus</taxon>
    </lineage>
</organism>
<feature type="transmembrane region" description="Helical" evidence="1">
    <location>
        <begin position="317"/>
        <end position="343"/>
    </location>
</feature>
<feature type="domain" description="DUF112" evidence="2">
    <location>
        <begin position="19"/>
        <end position="440"/>
    </location>
</feature>
<feature type="transmembrane region" description="Helical" evidence="1">
    <location>
        <begin position="355"/>
        <end position="373"/>
    </location>
</feature>
<comment type="caution">
    <text evidence="3">The sequence shown here is derived from an EMBL/GenBank/DDBJ whole genome shotgun (WGS) entry which is preliminary data.</text>
</comment>
<feature type="transmembrane region" description="Helical" evidence="1">
    <location>
        <begin position="465"/>
        <end position="487"/>
    </location>
</feature>
<feature type="transmembrane region" description="Helical" evidence="1">
    <location>
        <begin position="20"/>
        <end position="48"/>
    </location>
</feature>
<feature type="transmembrane region" description="Helical" evidence="1">
    <location>
        <begin position="415"/>
        <end position="445"/>
    </location>
</feature>
<feature type="transmembrane region" description="Helical" evidence="1">
    <location>
        <begin position="253"/>
        <end position="281"/>
    </location>
</feature>
<dbReference type="InterPro" id="IPR002823">
    <property type="entry name" value="DUF112_TM"/>
</dbReference>
<feature type="transmembrane region" description="Helical" evidence="1">
    <location>
        <begin position="108"/>
        <end position="134"/>
    </location>
</feature>
<gene>
    <name evidence="3" type="ORF">G5B47_23160</name>
</gene>
<feature type="transmembrane region" description="Helical" evidence="1">
    <location>
        <begin position="146"/>
        <end position="178"/>
    </location>
</feature>
<reference evidence="3 4" key="1">
    <citation type="submission" date="2020-02" db="EMBL/GenBank/DDBJ databases">
        <authorList>
            <person name="Gao J."/>
            <person name="Sun J."/>
        </authorList>
    </citation>
    <scope>NUCLEOTIDE SEQUENCE [LARGE SCALE GENOMIC DNA]</scope>
    <source>
        <strain evidence="3 4">7124</strain>
    </source>
</reference>
<feature type="transmembrane region" description="Helical" evidence="1">
    <location>
        <begin position="60"/>
        <end position="83"/>
    </location>
</feature>
<dbReference type="EMBL" id="JAAKGU010000015">
    <property type="protein sequence ID" value="NGM85307.1"/>
    <property type="molecule type" value="Genomic_DNA"/>
</dbReference>
<evidence type="ECO:0000259" key="2">
    <source>
        <dbReference type="Pfam" id="PF01970"/>
    </source>
</evidence>
<accession>A0A6M1PNL9</accession>
<sequence>MDYVHVLQAFYEVLKPANLFYLFIGTLAGIIAGTIPGLTFTTAIILALPFTFGMDPISGLTLMIGIYTGGASGGLVTSTLIGIPGTPSAVTTMFDGHPMSQKGESGRALGLGIIASVFGTIFGAIILFFFGPLVAKISLKFGPWEVFSLMVFALTLIAGLSGASLLKGLIAGLFGLLIATIGYDPNGQLRFDFGMDSLASGIAPLPALMGLFGLSTLLKNIEELRNPISKPKTKANIRIPMLQVCKDMIREKFVVVQSSIIGVLIGALPAAGAETAAFIAYDQAKKFAKDKEKYGTGHPGGIIASEASNNANAGGSFIPSITLGIPGDMASAVMLGVLILHGITPGPGLFQAQPVLAQSIFVALLLSAFMLLITQTALLPLLVRISYIPMAVLVPSVIVFSCLGAFALNNQMVDVWMVVIFGLIGYVLDKIDVPIGPIILGLLLGPKAEEELMKALQINSEITPFFTHPISLIFLLLTVSSIVVTIWKSRKSKTIIKEE</sequence>
<dbReference type="AlphaFoldDB" id="A0A6M1PNL9"/>
<feature type="transmembrane region" description="Helical" evidence="1">
    <location>
        <begin position="198"/>
        <end position="218"/>
    </location>
</feature>
<proteinExistence type="predicted"/>
<feature type="transmembrane region" description="Helical" evidence="1">
    <location>
        <begin position="385"/>
        <end position="408"/>
    </location>
</feature>
<keyword evidence="1" id="KW-0812">Transmembrane</keyword>
<dbReference type="RefSeq" id="WP_165103575.1">
    <property type="nucleotide sequence ID" value="NZ_JAAKGU010000015.1"/>
</dbReference>
<evidence type="ECO:0000313" key="4">
    <source>
        <dbReference type="Proteomes" id="UP000480151"/>
    </source>
</evidence>